<accession>A0A481ZCM9</accession>
<protein>
    <submittedName>
        <fullName evidence="1">Uncharacterized protein</fullName>
    </submittedName>
</protein>
<name>A0A481ZCM9_9VIRU</name>
<proteinExistence type="predicted"/>
<reference evidence="1" key="1">
    <citation type="journal article" date="2019" name="MBio">
        <title>Virus Genomes from Deep Sea Sediments Expand the Ocean Megavirome and Support Independent Origins of Viral Gigantism.</title>
        <authorList>
            <person name="Backstrom D."/>
            <person name="Yutin N."/>
            <person name="Jorgensen S.L."/>
            <person name="Dharamshi J."/>
            <person name="Homa F."/>
            <person name="Zaremba-Niedwiedzka K."/>
            <person name="Spang A."/>
            <person name="Wolf Y.I."/>
            <person name="Koonin E.V."/>
            <person name="Ettema T.J."/>
        </authorList>
    </citation>
    <scope>NUCLEOTIDE SEQUENCE</scope>
</reference>
<organism evidence="1">
    <name type="scientific">Pithovirus LCPAC403</name>
    <dbReference type="NCBI Taxonomy" id="2506596"/>
    <lineage>
        <taxon>Viruses</taxon>
        <taxon>Pithoviruses</taxon>
    </lineage>
</organism>
<evidence type="ECO:0000313" key="1">
    <source>
        <dbReference type="EMBL" id="QBK93092.1"/>
    </source>
</evidence>
<sequence>MVLTDCFYSTITFLTIKEISRVEILSKFHKRVSNDEKIREKIVFRDFGIDVLCGSTWQDTSINLTKEKMFNLNDIWANKMTYKDIIGRMKNIDNKLEYLCKLQKDSYPYEDLTEWLDSPVIYNSFNMTEMEILVRRHITSEEKNILRNVLTVEFFMLYHCVDISLKNSEDLLTNIRKLYNMYQ</sequence>
<dbReference type="EMBL" id="MK500589">
    <property type="protein sequence ID" value="QBK93092.1"/>
    <property type="molecule type" value="Genomic_DNA"/>
</dbReference>
<gene>
    <name evidence="1" type="ORF">LCPAC403_02260</name>
</gene>